<dbReference type="InterPro" id="IPR000477">
    <property type="entry name" value="RT_dom"/>
</dbReference>
<dbReference type="EC" id="2.7.7.49" evidence="1"/>
<dbReference type="Pfam" id="PF00078">
    <property type="entry name" value="RVT_1"/>
    <property type="match status" value="1"/>
</dbReference>
<dbReference type="PROSITE" id="PS50878">
    <property type="entry name" value="RT_POL"/>
    <property type="match status" value="1"/>
</dbReference>
<evidence type="ECO:0000256" key="6">
    <source>
        <dbReference type="ARBA" id="ARBA00022918"/>
    </source>
</evidence>
<dbReference type="PANTHER" id="PTHR34047">
    <property type="entry name" value="NUCLEAR INTRON MATURASE 1, MITOCHONDRIAL-RELATED"/>
    <property type="match status" value="1"/>
</dbReference>
<evidence type="ECO:0000256" key="1">
    <source>
        <dbReference type="ARBA" id="ARBA00012493"/>
    </source>
</evidence>
<dbReference type="GO" id="GO:0046872">
    <property type="term" value="F:metal ion binding"/>
    <property type="evidence" value="ECO:0007669"/>
    <property type="project" value="UniProtKB-KW"/>
</dbReference>
<gene>
    <name evidence="12" type="ORF">SAMN06295879_1267</name>
</gene>
<dbReference type="GO" id="GO:0051607">
    <property type="term" value="P:defense response to virus"/>
    <property type="evidence" value="ECO:0007669"/>
    <property type="project" value="UniProtKB-KW"/>
</dbReference>
<keyword evidence="4" id="KW-0479">Metal-binding</keyword>
<dbReference type="InterPro" id="IPR043502">
    <property type="entry name" value="DNA/RNA_pol_sf"/>
</dbReference>
<sequence length="537" mass="58268">MAASIREEAAISRTSVPEENNGARRRRRLPLAWGNATDCGRGGWSRQTNTLSGVTPGYNSQPERTTAGTTPRFARSRARTDRSVARGSSHPFQGSVKEHSIAVGLSHAMLAAPEWAFDPLVDACGRALGARPGWLWPLVDGILDVYRRPPRDAHRELARWIEASTAFRGAIEAAREAGRSIALAHLETIPASMGPTPLTVPSIAGLGELADFLGVSPGQLDWLTDTAHFNRRTPRGRLHHYSYDWLVRPGRAPRLLEVPTPRMRRVQRRVLREILTALPLNDAAHGFVPGRSAVTGAAAHAGAETVITLDLQNFFARVPAQRVYSVFRQAGYPEAVAHALTGLCTHAVPPWVGARMPVGGSLEDRLALKQAISGSHLPQGSPTSPALSNLSVRRVDTRLNGWAAASGAAYTRYADDLAFSGEGLRGRAAATFIAGVARIVLDEGHLLNESKTRISGRGARQSVTGLVVNDGVAVDRLYFDELKAILHNCAVHGPHGQNRAQHADFRAHLLGRLAWVESVSPSRGVRLRREFDRIDWS</sequence>
<dbReference type="InterPro" id="IPR051083">
    <property type="entry name" value="GrpII_Intron_Splice-Mob/Def"/>
</dbReference>
<evidence type="ECO:0000256" key="5">
    <source>
        <dbReference type="ARBA" id="ARBA00022842"/>
    </source>
</evidence>
<keyword evidence="6 12" id="KW-0695">RNA-directed DNA polymerase</keyword>
<evidence type="ECO:0000256" key="3">
    <source>
        <dbReference type="ARBA" id="ARBA00022695"/>
    </source>
</evidence>
<comment type="catalytic activity">
    <reaction evidence="9">
        <text>DNA(n) + a 2'-deoxyribonucleoside 5'-triphosphate = DNA(n+1) + diphosphate</text>
        <dbReference type="Rhea" id="RHEA:22508"/>
        <dbReference type="Rhea" id="RHEA-COMP:17339"/>
        <dbReference type="Rhea" id="RHEA-COMP:17340"/>
        <dbReference type="ChEBI" id="CHEBI:33019"/>
        <dbReference type="ChEBI" id="CHEBI:61560"/>
        <dbReference type="ChEBI" id="CHEBI:173112"/>
        <dbReference type="EC" id="2.7.7.49"/>
    </reaction>
</comment>
<feature type="compositionally biased region" description="Polar residues" evidence="10">
    <location>
        <begin position="45"/>
        <end position="69"/>
    </location>
</feature>
<feature type="domain" description="Reverse transcriptase" evidence="11">
    <location>
        <begin position="227"/>
        <end position="468"/>
    </location>
</feature>
<feature type="region of interest" description="Disordered" evidence="10">
    <location>
        <begin position="40"/>
        <end position="93"/>
    </location>
</feature>
<keyword evidence="5" id="KW-0460">Magnesium</keyword>
<dbReference type="CDD" id="cd03487">
    <property type="entry name" value="RT_Bac_retron_II"/>
    <property type="match status" value="1"/>
</dbReference>
<organism evidence="12 13">
    <name type="scientific">Agreia bicolorata</name>
    <dbReference type="NCBI Taxonomy" id="110935"/>
    <lineage>
        <taxon>Bacteria</taxon>
        <taxon>Bacillati</taxon>
        <taxon>Actinomycetota</taxon>
        <taxon>Actinomycetes</taxon>
        <taxon>Micrococcales</taxon>
        <taxon>Microbacteriaceae</taxon>
        <taxon>Agreia</taxon>
    </lineage>
</organism>
<protein>
    <recommendedName>
        <fullName evidence="1">RNA-directed DNA polymerase</fullName>
        <ecNumber evidence="1">2.7.7.49</ecNumber>
    </recommendedName>
</protein>
<dbReference type="GO" id="GO:0003723">
    <property type="term" value="F:RNA binding"/>
    <property type="evidence" value="ECO:0007669"/>
    <property type="project" value="InterPro"/>
</dbReference>
<evidence type="ECO:0000256" key="2">
    <source>
        <dbReference type="ARBA" id="ARBA00022679"/>
    </source>
</evidence>
<evidence type="ECO:0000256" key="7">
    <source>
        <dbReference type="ARBA" id="ARBA00023118"/>
    </source>
</evidence>
<evidence type="ECO:0000256" key="9">
    <source>
        <dbReference type="ARBA" id="ARBA00048173"/>
    </source>
</evidence>
<evidence type="ECO:0000256" key="4">
    <source>
        <dbReference type="ARBA" id="ARBA00022723"/>
    </source>
</evidence>
<evidence type="ECO:0000259" key="11">
    <source>
        <dbReference type="PROSITE" id="PS50878"/>
    </source>
</evidence>
<keyword evidence="2" id="KW-0808">Transferase</keyword>
<dbReference type="AlphaFoldDB" id="A0A1T4XKI1"/>
<comment type="similarity">
    <text evidence="8">Belongs to the bacterial reverse transcriptase family.</text>
</comment>
<name>A0A1T4XKI1_9MICO</name>
<feature type="region of interest" description="Disordered" evidence="10">
    <location>
        <begin position="1"/>
        <end position="23"/>
    </location>
</feature>
<dbReference type="SUPFAM" id="SSF56672">
    <property type="entry name" value="DNA/RNA polymerases"/>
    <property type="match status" value="1"/>
</dbReference>
<dbReference type="PANTHER" id="PTHR34047:SF7">
    <property type="entry name" value="RNA-DIRECTED DNA POLYMERASE"/>
    <property type="match status" value="1"/>
</dbReference>
<dbReference type="Proteomes" id="UP000189735">
    <property type="component" value="Unassembled WGS sequence"/>
</dbReference>
<evidence type="ECO:0000313" key="12">
    <source>
        <dbReference type="EMBL" id="SKA90050.1"/>
    </source>
</evidence>
<dbReference type="EMBL" id="FUYG01000003">
    <property type="protein sequence ID" value="SKA90050.1"/>
    <property type="molecule type" value="Genomic_DNA"/>
</dbReference>
<keyword evidence="3" id="KW-0548">Nucleotidyltransferase</keyword>
<reference evidence="13" key="1">
    <citation type="submission" date="2017-02" db="EMBL/GenBank/DDBJ databases">
        <authorList>
            <person name="Varghese N."/>
            <person name="Submissions S."/>
        </authorList>
    </citation>
    <scope>NUCLEOTIDE SEQUENCE [LARGE SCALE GENOMIC DNA]</scope>
    <source>
        <strain evidence="13">VKM Ac-2052</strain>
    </source>
</reference>
<evidence type="ECO:0000313" key="13">
    <source>
        <dbReference type="Proteomes" id="UP000189735"/>
    </source>
</evidence>
<evidence type="ECO:0000256" key="10">
    <source>
        <dbReference type="SAM" id="MobiDB-lite"/>
    </source>
</evidence>
<accession>A0A1T4XKI1</accession>
<dbReference type="GO" id="GO:0003964">
    <property type="term" value="F:RNA-directed DNA polymerase activity"/>
    <property type="evidence" value="ECO:0007669"/>
    <property type="project" value="UniProtKB-KW"/>
</dbReference>
<evidence type="ECO:0000256" key="8">
    <source>
        <dbReference type="ARBA" id="ARBA00034120"/>
    </source>
</evidence>
<keyword evidence="7" id="KW-0051">Antiviral defense</keyword>
<proteinExistence type="inferred from homology"/>
<dbReference type="InterPro" id="IPR000123">
    <property type="entry name" value="Reverse_transcriptase_msDNA"/>
</dbReference>
<feature type="compositionally biased region" description="Basic and acidic residues" evidence="10">
    <location>
        <begin position="1"/>
        <end position="10"/>
    </location>
</feature>